<dbReference type="EMBL" id="AXZG01000055">
    <property type="protein sequence ID" value="ERT65259.1"/>
    <property type="molecule type" value="Genomic_DNA"/>
</dbReference>
<organism evidence="1 2">
    <name type="scientific">Rothia aeria F0184</name>
    <dbReference type="NCBI Taxonomy" id="888019"/>
    <lineage>
        <taxon>Bacteria</taxon>
        <taxon>Bacillati</taxon>
        <taxon>Actinomycetota</taxon>
        <taxon>Actinomycetes</taxon>
        <taxon>Micrococcales</taxon>
        <taxon>Micrococcaceae</taxon>
        <taxon>Rothia</taxon>
    </lineage>
</organism>
<gene>
    <name evidence="1" type="ORF">HMPREF0742_02104</name>
</gene>
<accession>U7V279</accession>
<dbReference type="Proteomes" id="UP000017174">
    <property type="component" value="Unassembled WGS sequence"/>
</dbReference>
<reference evidence="1 2" key="1">
    <citation type="submission" date="2013-08" db="EMBL/GenBank/DDBJ databases">
        <authorList>
            <person name="Weinstock G."/>
            <person name="Sodergren E."/>
            <person name="Wylie T."/>
            <person name="Fulton L."/>
            <person name="Fulton R."/>
            <person name="Fronick C."/>
            <person name="O'Laughlin M."/>
            <person name="Godfrey J."/>
            <person name="Miner T."/>
            <person name="Herter B."/>
            <person name="Appelbaum E."/>
            <person name="Cordes M."/>
            <person name="Lek S."/>
            <person name="Wollam A."/>
            <person name="Pepin K.H."/>
            <person name="Palsikar V.B."/>
            <person name="Mitreva M."/>
            <person name="Wilson R.K."/>
        </authorList>
    </citation>
    <scope>NUCLEOTIDE SEQUENCE [LARGE SCALE GENOMIC DNA]</scope>
    <source>
        <strain evidence="1 2">F0184</strain>
    </source>
</reference>
<evidence type="ECO:0000313" key="2">
    <source>
        <dbReference type="Proteomes" id="UP000017174"/>
    </source>
</evidence>
<evidence type="ECO:0000313" key="1">
    <source>
        <dbReference type="EMBL" id="ERT65259.1"/>
    </source>
</evidence>
<sequence length="51" mass="5897">MRNAPWILILSHGISDLLLTFDFSVNVALNLCQSFIPFSGQHVITKEYWFI</sequence>
<name>U7V279_9MICC</name>
<comment type="caution">
    <text evidence="1">The sequence shown here is derived from an EMBL/GenBank/DDBJ whole genome shotgun (WGS) entry which is preliminary data.</text>
</comment>
<dbReference type="HOGENOM" id="CLU_3103399_0_0_11"/>
<protein>
    <submittedName>
        <fullName evidence="1">Uncharacterized protein</fullName>
    </submittedName>
</protein>
<dbReference type="AlphaFoldDB" id="U7V279"/>
<proteinExistence type="predicted"/>